<dbReference type="CDD" id="cd00118">
    <property type="entry name" value="LysM"/>
    <property type="match status" value="2"/>
</dbReference>
<sequence length="103" mass="11532">METVTYTVRPGNTLYAIAQFFGTTVKKIAQANGLSCPYTIYPGQELILPIEQIQSPRYYVVRPGDTIVGIADRYGLEIENILALNNLEDPNIIYPGQILRLTK</sequence>
<evidence type="ECO:0000313" key="2">
    <source>
        <dbReference type="EMBL" id="MBK6087148.1"/>
    </source>
</evidence>
<dbReference type="SMART" id="SM00257">
    <property type="entry name" value="LysM"/>
    <property type="match status" value="2"/>
</dbReference>
<dbReference type="PANTHER" id="PTHR33734">
    <property type="entry name" value="LYSM DOMAIN-CONTAINING GPI-ANCHORED PROTEIN 2"/>
    <property type="match status" value="1"/>
</dbReference>
<reference evidence="2" key="1">
    <citation type="submission" date="2021-01" db="EMBL/GenBank/DDBJ databases">
        <title>Genome public.</title>
        <authorList>
            <person name="Liu C."/>
            <person name="Sun Q."/>
        </authorList>
    </citation>
    <scope>NUCLEOTIDE SEQUENCE</scope>
    <source>
        <strain evidence="2">M6</strain>
    </source>
</reference>
<protein>
    <submittedName>
        <fullName evidence="2">LysM peptidoglycan-binding domain-containing protein</fullName>
    </submittedName>
</protein>
<gene>
    <name evidence="2" type="ORF">JKK62_00495</name>
</gene>
<dbReference type="EMBL" id="JAEQMG010000010">
    <property type="protein sequence ID" value="MBK6087148.1"/>
    <property type="molecule type" value="Genomic_DNA"/>
</dbReference>
<evidence type="ECO:0000259" key="1">
    <source>
        <dbReference type="PROSITE" id="PS51782"/>
    </source>
</evidence>
<name>A0A934TYM7_9FIRM</name>
<dbReference type="Pfam" id="PF01476">
    <property type="entry name" value="LysM"/>
    <property type="match status" value="2"/>
</dbReference>
<dbReference type="Proteomes" id="UP000633365">
    <property type="component" value="Unassembled WGS sequence"/>
</dbReference>
<dbReference type="PANTHER" id="PTHR33734:SF22">
    <property type="entry name" value="MEMBRANE-BOUND LYTIC MUREIN TRANSGLYCOSYLASE D"/>
    <property type="match status" value="1"/>
</dbReference>
<dbReference type="PROSITE" id="PS51782">
    <property type="entry name" value="LYSM"/>
    <property type="match status" value="2"/>
</dbReference>
<dbReference type="InterPro" id="IPR018392">
    <property type="entry name" value="LysM"/>
</dbReference>
<proteinExistence type="predicted"/>
<dbReference type="Gene3D" id="3.10.350.10">
    <property type="entry name" value="LysM domain"/>
    <property type="match status" value="2"/>
</dbReference>
<feature type="domain" description="LysM" evidence="1">
    <location>
        <begin position="4"/>
        <end position="48"/>
    </location>
</feature>
<feature type="domain" description="LysM" evidence="1">
    <location>
        <begin position="57"/>
        <end position="101"/>
    </location>
</feature>
<comment type="caution">
    <text evidence="2">The sequence shown here is derived from an EMBL/GenBank/DDBJ whole genome shotgun (WGS) entry which is preliminary data.</text>
</comment>
<dbReference type="RefSeq" id="WP_186833604.1">
    <property type="nucleotide sequence ID" value="NZ_JAEQMG010000010.1"/>
</dbReference>
<evidence type="ECO:0000313" key="3">
    <source>
        <dbReference type="Proteomes" id="UP000633365"/>
    </source>
</evidence>
<dbReference type="AlphaFoldDB" id="A0A934TYM7"/>
<dbReference type="InterPro" id="IPR036779">
    <property type="entry name" value="LysM_dom_sf"/>
</dbReference>
<organism evidence="2 3">
    <name type="scientific">Ruminococcus difficilis</name>
    <dbReference type="NCBI Taxonomy" id="2763069"/>
    <lineage>
        <taxon>Bacteria</taxon>
        <taxon>Bacillati</taxon>
        <taxon>Bacillota</taxon>
        <taxon>Clostridia</taxon>
        <taxon>Eubacteriales</taxon>
        <taxon>Oscillospiraceae</taxon>
        <taxon>Ruminococcus</taxon>
    </lineage>
</organism>
<dbReference type="SUPFAM" id="SSF54106">
    <property type="entry name" value="LysM domain"/>
    <property type="match status" value="2"/>
</dbReference>
<accession>A0A934TYM7</accession>
<keyword evidence="3" id="KW-1185">Reference proteome</keyword>